<proteinExistence type="predicted"/>
<dbReference type="Gene3D" id="3.40.630.10">
    <property type="entry name" value="Zn peptidases"/>
    <property type="match status" value="1"/>
</dbReference>
<organism evidence="1 2">
    <name type="scientific">Natrialba taiwanensis DSM 12281</name>
    <dbReference type="NCBI Taxonomy" id="1230458"/>
    <lineage>
        <taxon>Archaea</taxon>
        <taxon>Methanobacteriati</taxon>
        <taxon>Methanobacteriota</taxon>
        <taxon>Stenosarchaea group</taxon>
        <taxon>Halobacteria</taxon>
        <taxon>Halobacteriales</taxon>
        <taxon>Natrialbaceae</taxon>
        <taxon>Natrialba</taxon>
    </lineage>
</organism>
<dbReference type="SUPFAM" id="SSF53187">
    <property type="entry name" value="Zn-dependent exopeptidases"/>
    <property type="match status" value="1"/>
</dbReference>
<dbReference type="Proteomes" id="UP000011648">
    <property type="component" value="Unassembled WGS sequence"/>
</dbReference>
<sequence>MFVIGGQHGDEPSGWMAANEIAQWQPDTGKLVVIPEADQTAIRDRTYTGDNGNLNRSWTIGSDPTRLLAREIWDVVEEHDPDVFFDLHSSFGIYGSDWGPDGVGQAVHPTPHDYAPRLASAAATYINRNFIPDNYRNEYNFQRGPFSAGDIPTFTGKVAVDLEKPGFTVESTRYEVPLDRRVTWTRRVVTDVLRHRDVI</sequence>
<gene>
    <name evidence="1" type="ORF">C484_05207</name>
</gene>
<dbReference type="AlphaFoldDB" id="M0A7P9"/>
<comment type="caution">
    <text evidence="1">The sequence shown here is derived from an EMBL/GenBank/DDBJ whole genome shotgun (WGS) entry which is preliminary data.</text>
</comment>
<dbReference type="STRING" id="1230458.C484_05207"/>
<dbReference type="EMBL" id="AOIL01000014">
    <property type="protein sequence ID" value="ELY94800.1"/>
    <property type="molecule type" value="Genomic_DNA"/>
</dbReference>
<accession>M0A7P9</accession>
<evidence type="ECO:0000313" key="1">
    <source>
        <dbReference type="EMBL" id="ELY94800.1"/>
    </source>
</evidence>
<protein>
    <submittedName>
        <fullName evidence="1">DSBA-like thioredoxin</fullName>
    </submittedName>
</protein>
<keyword evidence="2" id="KW-1185">Reference proteome</keyword>
<dbReference type="OrthoDB" id="170089at2157"/>
<evidence type="ECO:0000313" key="2">
    <source>
        <dbReference type="Proteomes" id="UP000011648"/>
    </source>
</evidence>
<name>M0A7P9_9EURY</name>
<reference evidence="1 2" key="1">
    <citation type="journal article" date="2014" name="PLoS Genet.">
        <title>Phylogenetically driven sequencing of extremely halophilic archaea reveals strategies for static and dynamic osmo-response.</title>
        <authorList>
            <person name="Becker E.A."/>
            <person name="Seitzer P.M."/>
            <person name="Tritt A."/>
            <person name="Larsen D."/>
            <person name="Krusor M."/>
            <person name="Yao A.I."/>
            <person name="Wu D."/>
            <person name="Madern D."/>
            <person name="Eisen J.A."/>
            <person name="Darling A.E."/>
            <person name="Facciotti M.T."/>
        </authorList>
    </citation>
    <scope>NUCLEOTIDE SEQUENCE [LARGE SCALE GENOMIC DNA]</scope>
    <source>
        <strain evidence="1 2">DSM 12281</strain>
    </source>
</reference>